<dbReference type="InterPro" id="IPR002606">
    <property type="entry name" value="Riboflavin_kinase_bac"/>
</dbReference>
<evidence type="ECO:0000256" key="13">
    <source>
        <dbReference type="ARBA" id="ARBA00022827"/>
    </source>
</evidence>
<dbReference type="SMART" id="SM00904">
    <property type="entry name" value="Flavokinase"/>
    <property type="match status" value="1"/>
</dbReference>
<comment type="pathway">
    <text evidence="1">Cofactor biosynthesis; FAD biosynthesis; FAD from FMN: step 1/1.</text>
</comment>
<keyword evidence="7" id="KW-0285">Flavoprotein</keyword>
<accession>A0A382P467</accession>
<dbReference type="SUPFAM" id="SSF82114">
    <property type="entry name" value="Riboflavin kinase-like"/>
    <property type="match status" value="1"/>
</dbReference>
<evidence type="ECO:0000256" key="15">
    <source>
        <dbReference type="ARBA" id="ARBA00023268"/>
    </source>
</evidence>
<dbReference type="Gene3D" id="3.40.50.620">
    <property type="entry name" value="HUPs"/>
    <property type="match status" value="1"/>
</dbReference>
<evidence type="ECO:0000259" key="16">
    <source>
        <dbReference type="SMART" id="SM00904"/>
    </source>
</evidence>
<dbReference type="GO" id="GO:0008531">
    <property type="term" value="F:riboflavin kinase activity"/>
    <property type="evidence" value="ECO:0007669"/>
    <property type="project" value="UniProtKB-EC"/>
</dbReference>
<dbReference type="EC" id="2.7.7.2" evidence="5"/>
<dbReference type="GO" id="GO:0009231">
    <property type="term" value="P:riboflavin biosynthetic process"/>
    <property type="evidence" value="ECO:0007669"/>
    <property type="project" value="InterPro"/>
</dbReference>
<keyword evidence="11" id="KW-0547">Nucleotide-binding</keyword>
<keyword evidence="15" id="KW-0511">Multifunctional enzyme</keyword>
<evidence type="ECO:0000256" key="14">
    <source>
        <dbReference type="ARBA" id="ARBA00022840"/>
    </source>
</evidence>
<dbReference type="NCBIfam" id="NF004160">
    <property type="entry name" value="PRK05627.1-3"/>
    <property type="match status" value="1"/>
</dbReference>
<dbReference type="GO" id="GO:0005524">
    <property type="term" value="F:ATP binding"/>
    <property type="evidence" value="ECO:0007669"/>
    <property type="project" value="UniProtKB-KW"/>
</dbReference>
<comment type="similarity">
    <text evidence="3">Belongs to the RibF family.</text>
</comment>
<gene>
    <name evidence="17" type="ORF">METZ01_LOCUS320451</name>
</gene>
<keyword evidence="10" id="KW-0548">Nucleotidyltransferase</keyword>
<dbReference type="InterPro" id="IPR023468">
    <property type="entry name" value="Riboflavin_kinase"/>
</dbReference>
<keyword evidence="9" id="KW-0808">Transferase</keyword>
<dbReference type="NCBIfam" id="TIGR00083">
    <property type="entry name" value="ribF"/>
    <property type="match status" value="1"/>
</dbReference>
<dbReference type="UniPathway" id="UPA00276">
    <property type="reaction ID" value="UER00406"/>
</dbReference>
<dbReference type="CDD" id="cd02064">
    <property type="entry name" value="FAD_synthetase_N"/>
    <property type="match status" value="1"/>
</dbReference>
<evidence type="ECO:0000256" key="8">
    <source>
        <dbReference type="ARBA" id="ARBA00022643"/>
    </source>
</evidence>
<dbReference type="FunFam" id="3.40.50.620:FF:000021">
    <property type="entry name" value="Riboflavin biosynthesis protein"/>
    <property type="match status" value="1"/>
</dbReference>
<dbReference type="GO" id="GO:0003919">
    <property type="term" value="F:FMN adenylyltransferase activity"/>
    <property type="evidence" value="ECO:0007669"/>
    <property type="project" value="UniProtKB-EC"/>
</dbReference>
<dbReference type="UniPathway" id="UPA00277">
    <property type="reaction ID" value="UER00407"/>
</dbReference>
<dbReference type="InterPro" id="IPR015864">
    <property type="entry name" value="FAD_synthase"/>
</dbReference>
<dbReference type="AlphaFoldDB" id="A0A382P467"/>
<evidence type="ECO:0000256" key="9">
    <source>
        <dbReference type="ARBA" id="ARBA00022679"/>
    </source>
</evidence>
<evidence type="ECO:0000256" key="10">
    <source>
        <dbReference type="ARBA" id="ARBA00022695"/>
    </source>
</evidence>
<evidence type="ECO:0000256" key="1">
    <source>
        <dbReference type="ARBA" id="ARBA00004726"/>
    </source>
</evidence>
<evidence type="ECO:0000256" key="2">
    <source>
        <dbReference type="ARBA" id="ARBA00005201"/>
    </source>
</evidence>
<keyword evidence="12" id="KW-0418">Kinase</keyword>
<dbReference type="InterPro" id="IPR015865">
    <property type="entry name" value="Riboflavin_kinase_bac/euk"/>
</dbReference>
<organism evidence="17">
    <name type="scientific">marine metagenome</name>
    <dbReference type="NCBI Taxonomy" id="408172"/>
    <lineage>
        <taxon>unclassified sequences</taxon>
        <taxon>metagenomes</taxon>
        <taxon>ecological metagenomes</taxon>
    </lineage>
</organism>
<dbReference type="InterPro" id="IPR014729">
    <property type="entry name" value="Rossmann-like_a/b/a_fold"/>
</dbReference>
<comment type="pathway">
    <text evidence="2">Cofactor biosynthesis; FMN biosynthesis; FMN from riboflavin (ATP route): step 1/1.</text>
</comment>
<keyword evidence="13" id="KW-0274">FAD</keyword>
<evidence type="ECO:0000256" key="5">
    <source>
        <dbReference type="ARBA" id="ARBA00012393"/>
    </source>
</evidence>
<evidence type="ECO:0000313" key="17">
    <source>
        <dbReference type="EMBL" id="SVC67597.1"/>
    </source>
</evidence>
<dbReference type="InterPro" id="IPR023465">
    <property type="entry name" value="Riboflavin_kinase_dom_sf"/>
</dbReference>
<sequence length="316" mass="35086">MEYAVDLTLSPGVPRDDRGTVVTIGTFDGIHRGHWEVFSEIRRRAEVSDSRSLLVTFHPHPLTIIKPDLAPLMLTTPIEKKEILAESGLDYVVFLSFTQVLAKYTPRRFVEEILVGRIGLSELVVGYDHHFGRGRAGDVDTLRILGQELGFDVDVVEPVETNGTPISSTQIRKALLSGDMVSASEALGRPYSLRGLVVRGDQRGRALGFPTANLDVRAGGEGSKLIPPPGIYAVRGIVRSGTYDGALHLGPRPTFRGSPPTIELHLLDFHEDVYGEEVRVDFVRYLREIEPFQSSEALIHQMREDVNQARKVLRDD</sequence>
<dbReference type="EMBL" id="UINC01104450">
    <property type="protein sequence ID" value="SVC67597.1"/>
    <property type="molecule type" value="Genomic_DNA"/>
</dbReference>
<feature type="domain" description="Riboflavin kinase" evidence="16">
    <location>
        <begin position="186"/>
        <end position="314"/>
    </location>
</feature>
<dbReference type="PIRSF" id="PIRSF004491">
    <property type="entry name" value="FAD_Synth"/>
    <property type="match status" value="1"/>
</dbReference>
<evidence type="ECO:0000256" key="12">
    <source>
        <dbReference type="ARBA" id="ARBA00022777"/>
    </source>
</evidence>
<reference evidence="17" key="1">
    <citation type="submission" date="2018-05" db="EMBL/GenBank/DDBJ databases">
        <authorList>
            <person name="Lanie J.A."/>
            <person name="Ng W.-L."/>
            <person name="Kazmierczak K.M."/>
            <person name="Andrzejewski T.M."/>
            <person name="Davidsen T.M."/>
            <person name="Wayne K.J."/>
            <person name="Tettelin H."/>
            <person name="Glass J.I."/>
            <person name="Rusch D."/>
            <person name="Podicherti R."/>
            <person name="Tsui H.-C.T."/>
            <person name="Winkler M.E."/>
        </authorList>
    </citation>
    <scope>NUCLEOTIDE SEQUENCE</scope>
</reference>
<dbReference type="EC" id="2.7.1.26" evidence="4"/>
<dbReference type="PANTHER" id="PTHR22749:SF6">
    <property type="entry name" value="RIBOFLAVIN KINASE"/>
    <property type="match status" value="1"/>
</dbReference>
<keyword evidence="14" id="KW-0067">ATP-binding</keyword>
<dbReference type="GO" id="GO:0006747">
    <property type="term" value="P:FAD biosynthetic process"/>
    <property type="evidence" value="ECO:0007669"/>
    <property type="project" value="UniProtKB-UniPathway"/>
</dbReference>
<dbReference type="Pfam" id="PF01687">
    <property type="entry name" value="Flavokinase"/>
    <property type="match status" value="1"/>
</dbReference>
<dbReference type="Pfam" id="PF06574">
    <property type="entry name" value="FAD_syn"/>
    <property type="match status" value="1"/>
</dbReference>
<dbReference type="GO" id="GO:0009398">
    <property type="term" value="P:FMN biosynthetic process"/>
    <property type="evidence" value="ECO:0007669"/>
    <property type="project" value="UniProtKB-UniPathway"/>
</dbReference>
<name>A0A382P467_9ZZZZ</name>
<protein>
    <recommendedName>
        <fullName evidence="6">Bifunctional riboflavin kinase/FMN adenylyltransferase</fullName>
        <ecNumber evidence="4">2.7.1.26</ecNumber>
        <ecNumber evidence="5">2.7.7.2</ecNumber>
    </recommendedName>
</protein>
<evidence type="ECO:0000256" key="11">
    <source>
        <dbReference type="ARBA" id="ARBA00022741"/>
    </source>
</evidence>
<evidence type="ECO:0000256" key="3">
    <source>
        <dbReference type="ARBA" id="ARBA00010214"/>
    </source>
</evidence>
<dbReference type="SUPFAM" id="SSF52374">
    <property type="entry name" value="Nucleotidylyl transferase"/>
    <property type="match status" value="1"/>
</dbReference>
<evidence type="ECO:0000256" key="7">
    <source>
        <dbReference type="ARBA" id="ARBA00022630"/>
    </source>
</evidence>
<evidence type="ECO:0000256" key="4">
    <source>
        <dbReference type="ARBA" id="ARBA00012105"/>
    </source>
</evidence>
<dbReference type="Gene3D" id="2.40.30.30">
    <property type="entry name" value="Riboflavin kinase-like"/>
    <property type="match status" value="1"/>
</dbReference>
<dbReference type="NCBIfam" id="NF004162">
    <property type="entry name" value="PRK05627.1-5"/>
    <property type="match status" value="1"/>
</dbReference>
<dbReference type="PANTHER" id="PTHR22749">
    <property type="entry name" value="RIBOFLAVIN KINASE/FMN ADENYLYLTRANSFERASE"/>
    <property type="match status" value="1"/>
</dbReference>
<evidence type="ECO:0000256" key="6">
    <source>
        <dbReference type="ARBA" id="ARBA00018483"/>
    </source>
</evidence>
<proteinExistence type="inferred from homology"/>
<keyword evidence="8" id="KW-0288">FMN</keyword>